<dbReference type="RefSeq" id="WP_188538543.1">
    <property type="nucleotide sequence ID" value="NZ_BMEQ01000018.1"/>
</dbReference>
<sequence>MSPLNKAGVEYRKAKVRDRLAQLKEREEAVRQDRAYYRSAYFRSQLAADPASVRWTRARSPEDYSARLAEVLRTDLVEELVAQARSLPDHLGTRSLAPHPARVAVIADAFLWSTFDGTADLTYLTPENFREVAPQMDLLLIASTWRGRFEEWHGTSTSSGIVRTEVIPHFRSLGVPVAFYSKEDPPNYVRFRPLAQEADYVFTSAAEKIRDYLEDCTDARDVQALTFGVNPLVHNPVGSRRTRRQEVLFAGSWLSHKYPTRQKDAAALFDGVLAASRDLLILDRNSQLGDPRYFYPEPYLPHIGPGVDHADLMRIQRMVDVQLNLNSVNDSTTMFANRAVELQAMGALVVSNYSLAVNDLFPEVQLVDDAAEVPGILDAVQGTELYRAQMSGLRRVFTDHLAFDRMGDILRTVGLPARSSRQRVAVTAEEITPAVHAVAQRQSLPGIEVVPKQELRRRRAEFDVVVPVDPRYAYAGHYVQDLVNGFAYADVDFVVKNGYEQPGRVVSVEDHEPVGLAHDRHRTALWADGPALDQYLNGADIAGSGYSVDPFGVDTAPGTGVKVAVREPELTVVVPVYNNGMHLEHKCFRSLQRSSIFDRMEILLVDDGSTDGTTPQIVAELAERHPNVRAHFNERGGSGSASRPRNQGLAMATAPYITYLDPDNEAINDGFRVLLERARDLRLQFAIGDMLKLSTWRRYVHNVALLDPVLEDDPVGGKRVPEDVLQQIRFQPMSIQALVADTAWLRAIGLHQPVGALGQDSMAFQQMLGRARRIDTVKMPIHVYYGAVSTSVVNTVGPGFFRKYLPLEKARSAWLHADGLYEEYCRTRADAYFQGWFVNKFNKSVAPENRAECQALLLELAAFYDVQVAPEDPTDAGSPLVVQTRDTTEGDA</sequence>
<dbReference type="AlphaFoldDB" id="A0A917LXR5"/>
<evidence type="ECO:0000256" key="1">
    <source>
        <dbReference type="SAM" id="Coils"/>
    </source>
</evidence>
<comment type="caution">
    <text evidence="4">The sequence shown here is derived from an EMBL/GenBank/DDBJ whole genome shotgun (WGS) entry which is preliminary data.</text>
</comment>
<dbReference type="Pfam" id="PF00535">
    <property type="entry name" value="Glycos_transf_2"/>
    <property type="match status" value="1"/>
</dbReference>
<reference evidence="4" key="2">
    <citation type="submission" date="2020-09" db="EMBL/GenBank/DDBJ databases">
        <authorList>
            <person name="Sun Q."/>
            <person name="Zhou Y."/>
        </authorList>
    </citation>
    <scope>NUCLEOTIDE SEQUENCE</scope>
    <source>
        <strain evidence="4">CGMCC 1.12187</strain>
    </source>
</reference>
<dbReference type="PANTHER" id="PTHR43685:SF2">
    <property type="entry name" value="GLYCOSYLTRANSFERASE 2-LIKE DOMAIN-CONTAINING PROTEIN"/>
    <property type="match status" value="1"/>
</dbReference>
<evidence type="ECO:0008006" key="6">
    <source>
        <dbReference type="Google" id="ProtNLM"/>
    </source>
</evidence>
<dbReference type="Pfam" id="PF13524">
    <property type="entry name" value="Glyco_trans_1_2"/>
    <property type="match status" value="1"/>
</dbReference>
<dbReference type="EMBL" id="BMEQ01000018">
    <property type="protein sequence ID" value="GGG64039.1"/>
    <property type="molecule type" value="Genomic_DNA"/>
</dbReference>
<dbReference type="Proteomes" id="UP000638848">
    <property type="component" value="Unassembled WGS sequence"/>
</dbReference>
<keyword evidence="5" id="KW-1185">Reference proteome</keyword>
<dbReference type="SUPFAM" id="SSF53448">
    <property type="entry name" value="Nucleotide-diphospho-sugar transferases"/>
    <property type="match status" value="1"/>
</dbReference>
<evidence type="ECO:0000259" key="2">
    <source>
        <dbReference type="Pfam" id="PF00535"/>
    </source>
</evidence>
<dbReference type="InterPro" id="IPR001173">
    <property type="entry name" value="Glyco_trans_2-like"/>
</dbReference>
<feature type="domain" description="Spore protein YkvP/CgeB glycosyl transferase-like" evidence="3">
    <location>
        <begin position="299"/>
        <end position="410"/>
    </location>
</feature>
<name>A0A917LXR5_9MICC</name>
<dbReference type="CDD" id="cd00761">
    <property type="entry name" value="Glyco_tranf_GTA_type"/>
    <property type="match status" value="1"/>
</dbReference>
<gene>
    <name evidence="4" type="ORF">GCM10011374_29470</name>
</gene>
<dbReference type="PANTHER" id="PTHR43685">
    <property type="entry name" value="GLYCOSYLTRANSFERASE"/>
    <property type="match status" value="1"/>
</dbReference>
<accession>A0A917LXR5</accession>
<evidence type="ECO:0000313" key="5">
    <source>
        <dbReference type="Proteomes" id="UP000638848"/>
    </source>
</evidence>
<dbReference type="InterPro" id="IPR050834">
    <property type="entry name" value="Glycosyltransf_2"/>
</dbReference>
<organism evidence="4 5">
    <name type="scientific">Kocuria dechangensis</name>
    <dbReference type="NCBI Taxonomy" id="1176249"/>
    <lineage>
        <taxon>Bacteria</taxon>
        <taxon>Bacillati</taxon>
        <taxon>Actinomycetota</taxon>
        <taxon>Actinomycetes</taxon>
        <taxon>Micrococcales</taxon>
        <taxon>Micrococcaceae</taxon>
        <taxon>Kocuria</taxon>
    </lineage>
</organism>
<evidence type="ECO:0000313" key="4">
    <source>
        <dbReference type="EMBL" id="GGG64039.1"/>
    </source>
</evidence>
<reference evidence="4" key="1">
    <citation type="journal article" date="2014" name="Int. J. Syst. Evol. Microbiol.">
        <title>Complete genome sequence of Corynebacterium casei LMG S-19264T (=DSM 44701T), isolated from a smear-ripened cheese.</title>
        <authorList>
            <consortium name="US DOE Joint Genome Institute (JGI-PGF)"/>
            <person name="Walter F."/>
            <person name="Albersmeier A."/>
            <person name="Kalinowski J."/>
            <person name="Ruckert C."/>
        </authorList>
    </citation>
    <scope>NUCLEOTIDE SEQUENCE</scope>
    <source>
        <strain evidence="4">CGMCC 1.12187</strain>
    </source>
</reference>
<dbReference type="Gene3D" id="3.90.550.10">
    <property type="entry name" value="Spore Coat Polysaccharide Biosynthesis Protein SpsA, Chain A"/>
    <property type="match status" value="1"/>
</dbReference>
<evidence type="ECO:0000259" key="3">
    <source>
        <dbReference type="Pfam" id="PF13524"/>
    </source>
</evidence>
<protein>
    <recommendedName>
        <fullName evidence="6">Glycosyltransferase</fullName>
    </recommendedName>
</protein>
<proteinExistence type="predicted"/>
<dbReference type="InterPro" id="IPR029044">
    <property type="entry name" value="Nucleotide-diphossugar_trans"/>
</dbReference>
<dbReference type="InterPro" id="IPR055259">
    <property type="entry name" value="YkvP/CgeB_Glyco_trans-like"/>
</dbReference>
<feature type="domain" description="Glycosyltransferase 2-like" evidence="2">
    <location>
        <begin position="571"/>
        <end position="689"/>
    </location>
</feature>
<feature type="coiled-coil region" evidence="1">
    <location>
        <begin position="6"/>
        <end position="33"/>
    </location>
</feature>
<keyword evidence="1" id="KW-0175">Coiled coil</keyword>